<keyword evidence="3" id="KW-1185">Reference proteome</keyword>
<accession>A0A5B7E577</accession>
<protein>
    <submittedName>
        <fullName evidence="2">Uncharacterized protein</fullName>
    </submittedName>
</protein>
<dbReference type="Proteomes" id="UP000324222">
    <property type="component" value="Unassembled WGS sequence"/>
</dbReference>
<keyword evidence="1" id="KW-0472">Membrane</keyword>
<dbReference type="EMBL" id="VSRR010001919">
    <property type="protein sequence ID" value="MPC28475.1"/>
    <property type="molecule type" value="Genomic_DNA"/>
</dbReference>
<proteinExistence type="predicted"/>
<name>A0A5B7E577_PORTR</name>
<dbReference type="AlphaFoldDB" id="A0A5B7E577"/>
<evidence type="ECO:0000313" key="2">
    <source>
        <dbReference type="EMBL" id="MPC28475.1"/>
    </source>
</evidence>
<reference evidence="2 3" key="1">
    <citation type="submission" date="2019-05" db="EMBL/GenBank/DDBJ databases">
        <title>Another draft genome of Portunus trituberculatus and its Hox gene families provides insights of decapod evolution.</title>
        <authorList>
            <person name="Jeong J.-H."/>
            <person name="Song I."/>
            <person name="Kim S."/>
            <person name="Choi T."/>
            <person name="Kim D."/>
            <person name="Ryu S."/>
            <person name="Kim W."/>
        </authorList>
    </citation>
    <scope>NUCLEOTIDE SEQUENCE [LARGE SCALE GENOMIC DNA]</scope>
    <source>
        <tissue evidence="2">Muscle</tissue>
    </source>
</reference>
<sequence>MKQCKEYTFTDLSGMEEDSACHPPSRARSSHGTVLTGKMGKWFPRYGGNVTPVVVIPVWLLLHLWLGESRNMLGKRSP</sequence>
<comment type="caution">
    <text evidence="2">The sequence shown here is derived from an EMBL/GenBank/DDBJ whole genome shotgun (WGS) entry which is preliminary data.</text>
</comment>
<feature type="transmembrane region" description="Helical" evidence="1">
    <location>
        <begin position="46"/>
        <end position="66"/>
    </location>
</feature>
<keyword evidence="1" id="KW-1133">Transmembrane helix</keyword>
<evidence type="ECO:0000313" key="3">
    <source>
        <dbReference type="Proteomes" id="UP000324222"/>
    </source>
</evidence>
<organism evidence="2 3">
    <name type="scientific">Portunus trituberculatus</name>
    <name type="common">Swimming crab</name>
    <name type="synonym">Neptunus trituberculatus</name>
    <dbReference type="NCBI Taxonomy" id="210409"/>
    <lineage>
        <taxon>Eukaryota</taxon>
        <taxon>Metazoa</taxon>
        <taxon>Ecdysozoa</taxon>
        <taxon>Arthropoda</taxon>
        <taxon>Crustacea</taxon>
        <taxon>Multicrustacea</taxon>
        <taxon>Malacostraca</taxon>
        <taxon>Eumalacostraca</taxon>
        <taxon>Eucarida</taxon>
        <taxon>Decapoda</taxon>
        <taxon>Pleocyemata</taxon>
        <taxon>Brachyura</taxon>
        <taxon>Eubrachyura</taxon>
        <taxon>Portunoidea</taxon>
        <taxon>Portunidae</taxon>
        <taxon>Portuninae</taxon>
        <taxon>Portunus</taxon>
    </lineage>
</organism>
<keyword evidence="1" id="KW-0812">Transmembrane</keyword>
<evidence type="ECO:0000256" key="1">
    <source>
        <dbReference type="SAM" id="Phobius"/>
    </source>
</evidence>
<gene>
    <name evidence="2" type="ORF">E2C01_021681</name>
</gene>